<evidence type="ECO:0000259" key="2">
    <source>
        <dbReference type="Pfam" id="PF22555"/>
    </source>
</evidence>
<dbReference type="EMBL" id="BMRP01000078">
    <property type="protein sequence ID" value="GGV02549.1"/>
    <property type="molecule type" value="Genomic_DNA"/>
</dbReference>
<gene>
    <name evidence="3" type="ORF">GCM10010211_82380</name>
</gene>
<evidence type="ECO:0000313" key="3">
    <source>
        <dbReference type="EMBL" id="GGV02549.1"/>
    </source>
</evidence>
<name>A0ABQ2VQE9_9ACTN</name>
<protein>
    <recommendedName>
        <fullName evidence="2">GNAT-like N-terminal domain-containing protein</fullName>
    </recommendedName>
</protein>
<dbReference type="Proteomes" id="UP000654471">
    <property type="component" value="Unassembled WGS sequence"/>
</dbReference>
<organism evidence="3 4">
    <name type="scientific">Streptomyces albospinus</name>
    <dbReference type="NCBI Taxonomy" id="285515"/>
    <lineage>
        <taxon>Bacteria</taxon>
        <taxon>Bacillati</taxon>
        <taxon>Actinomycetota</taxon>
        <taxon>Actinomycetes</taxon>
        <taxon>Kitasatosporales</taxon>
        <taxon>Streptomycetaceae</taxon>
        <taxon>Streptomyces</taxon>
    </lineage>
</organism>
<dbReference type="InterPro" id="IPR054341">
    <property type="entry name" value="GNAT-like_N"/>
</dbReference>
<feature type="compositionally biased region" description="Low complexity" evidence="1">
    <location>
        <begin position="162"/>
        <end position="175"/>
    </location>
</feature>
<feature type="domain" description="GNAT-like N-terminal" evidence="2">
    <location>
        <begin position="82"/>
        <end position="151"/>
    </location>
</feature>
<sequence>MLGVQVAGGFGEASRALGTFRPGRLIANLRGLDITRLSVRVNGGPSRVRVVAVEPIGRQEIQSISTSSRTYIGEGYAMHNTGGYKKLYEPLNEHFTWDAPEYEPLSDADVVDVLGAITDRRYWLTASNHDVPELHRYLRGVIKATPRLLPSTSTRVRRRRGSSLPGSRSSRSRPRVCVPVTSWSAR</sequence>
<accession>A0ABQ2VQE9</accession>
<proteinExistence type="predicted"/>
<feature type="region of interest" description="Disordered" evidence="1">
    <location>
        <begin position="152"/>
        <end position="175"/>
    </location>
</feature>
<comment type="caution">
    <text evidence="3">The sequence shown here is derived from an EMBL/GenBank/DDBJ whole genome shotgun (WGS) entry which is preliminary data.</text>
</comment>
<keyword evidence="4" id="KW-1185">Reference proteome</keyword>
<reference evidence="4" key="1">
    <citation type="journal article" date="2019" name="Int. J. Syst. Evol. Microbiol.">
        <title>The Global Catalogue of Microorganisms (GCM) 10K type strain sequencing project: providing services to taxonomists for standard genome sequencing and annotation.</title>
        <authorList>
            <consortium name="The Broad Institute Genomics Platform"/>
            <consortium name="The Broad Institute Genome Sequencing Center for Infectious Disease"/>
            <person name="Wu L."/>
            <person name="Ma J."/>
        </authorList>
    </citation>
    <scope>NUCLEOTIDE SEQUENCE [LARGE SCALE GENOMIC DNA]</scope>
    <source>
        <strain evidence="4">JCM 3399</strain>
    </source>
</reference>
<evidence type="ECO:0000313" key="4">
    <source>
        <dbReference type="Proteomes" id="UP000654471"/>
    </source>
</evidence>
<dbReference type="Pfam" id="PF22555">
    <property type="entry name" value="DAM-like-phage1"/>
    <property type="match status" value="1"/>
</dbReference>
<evidence type="ECO:0000256" key="1">
    <source>
        <dbReference type="SAM" id="MobiDB-lite"/>
    </source>
</evidence>